<dbReference type="RefSeq" id="WP_006060183.1">
    <property type="nucleotide sequence ID" value="NZ_GG657561.1"/>
</dbReference>
<reference evidence="1 2" key="1">
    <citation type="submission" date="2008-12" db="EMBL/GenBank/DDBJ databases">
        <authorList>
            <person name="Fulton L."/>
            <person name="Clifton S."/>
            <person name="Fulton B."/>
            <person name="Xu J."/>
            <person name="Minx P."/>
            <person name="Pepin K.H."/>
            <person name="Johnson M."/>
            <person name="Bhonagiri V."/>
            <person name="Nash W.E."/>
            <person name="Mardis E.R."/>
            <person name="Wilson R.K."/>
        </authorList>
    </citation>
    <scope>NUCLEOTIDE SEQUENCE [LARGE SCALE GENOMIC DNA]</scope>
    <source>
        <strain evidence="1 2">DSM 12042</strain>
    </source>
</reference>
<reference evidence="1 2" key="2">
    <citation type="submission" date="2009-02" db="EMBL/GenBank/DDBJ databases">
        <title>Draft genome sequence of Holdemania filiformis DSM 12042.</title>
        <authorList>
            <person name="Sudarsanam P."/>
            <person name="Ley R."/>
            <person name="Guruge J."/>
            <person name="Turnbaugh P.J."/>
            <person name="Mahowald M."/>
            <person name="Liep D."/>
            <person name="Gordon J."/>
        </authorList>
    </citation>
    <scope>NUCLEOTIDE SEQUENCE [LARGE SCALE GENOMIC DNA]</scope>
    <source>
        <strain evidence="1 2">DSM 12042</strain>
    </source>
</reference>
<name>B9YB11_9FIRM</name>
<organism evidence="1 2">
    <name type="scientific">Holdemania filiformis DSM 12042</name>
    <dbReference type="NCBI Taxonomy" id="545696"/>
    <lineage>
        <taxon>Bacteria</taxon>
        <taxon>Bacillati</taxon>
        <taxon>Bacillota</taxon>
        <taxon>Erysipelotrichia</taxon>
        <taxon>Erysipelotrichales</taxon>
        <taxon>Erysipelotrichaceae</taxon>
        <taxon>Holdemania</taxon>
    </lineage>
</organism>
<evidence type="ECO:0000313" key="1">
    <source>
        <dbReference type="EMBL" id="EEF66819.1"/>
    </source>
</evidence>
<dbReference type="OrthoDB" id="1653667at2"/>
<evidence type="ECO:0000313" key="2">
    <source>
        <dbReference type="Proteomes" id="UP000005950"/>
    </source>
</evidence>
<dbReference type="AlphaFoldDB" id="B9YB11"/>
<accession>B9YB11</accession>
<dbReference type="EMBL" id="ACCF01000192">
    <property type="protein sequence ID" value="EEF66819.1"/>
    <property type="molecule type" value="Genomic_DNA"/>
</dbReference>
<dbReference type="HOGENOM" id="CLU_1480129_0_0_9"/>
<comment type="caution">
    <text evidence="1">The sequence shown here is derived from an EMBL/GenBank/DDBJ whole genome shotgun (WGS) entry which is preliminary data.</text>
</comment>
<protein>
    <submittedName>
        <fullName evidence="1">Uncharacterized protein</fullName>
    </submittedName>
</protein>
<sequence>MRKRSPWRRRAAVILIFLCGLVLSRCASVQYYWYTQPDRSIKLSVKADKVQRMLVITNVSQLESIKLDEEKNWLEELGVGDYFEIQQHPESFFLVHYTDSGEGGVVFYNFNFAASDFDPTKEDVTAILDHFGLTESLNRETKSISLKTLTSSQACRFHALFESGDFQQLKKPEWFEERWQSN</sequence>
<dbReference type="Proteomes" id="UP000005950">
    <property type="component" value="Unassembled WGS sequence"/>
</dbReference>
<proteinExistence type="predicted"/>
<gene>
    <name evidence="1" type="ORF">HOLDEFILI_03018</name>
</gene>
<dbReference type="STRING" id="545696.HOLDEFILI_03018"/>